<comment type="caution">
    <text evidence="3">The sequence shown here is derived from an EMBL/GenBank/DDBJ whole genome shotgun (WGS) entry which is preliminary data.</text>
</comment>
<dbReference type="SUPFAM" id="SSF53474">
    <property type="entry name" value="alpha/beta-Hydrolases"/>
    <property type="match status" value="1"/>
</dbReference>
<keyword evidence="2" id="KW-0732">Signal</keyword>
<feature type="compositionally biased region" description="Low complexity" evidence="1">
    <location>
        <begin position="36"/>
        <end position="54"/>
    </location>
</feature>
<feature type="region of interest" description="Disordered" evidence="1">
    <location>
        <begin position="30"/>
        <end position="54"/>
    </location>
</feature>
<reference evidence="3 4" key="1">
    <citation type="submission" date="2024-07" db="EMBL/GenBank/DDBJ databases">
        <authorList>
            <person name="Li M."/>
        </authorList>
    </citation>
    <scope>NUCLEOTIDE SEQUENCE [LARGE SCALE GENOMIC DNA]</scope>
    <source>
        <strain evidence="3 4">25A3E</strain>
    </source>
</reference>
<dbReference type="Proteomes" id="UP001560296">
    <property type="component" value="Unassembled WGS sequence"/>
</dbReference>
<accession>A0ABV3YRP9</accession>
<keyword evidence="4" id="KW-1185">Reference proteome</keyword>
<name>A0ABV3YRP9_9PSED</name>
<feature type="chain" id="PRO_5045296280" evidence="2">
    <location>
        <begin position="26"/>
        <end position="331"/>
    </location>
</feature>
<protein>
    <submittedName>
        <fullName evidence="3">DUF3530 family protein</fullName>
    </submittedName>
</protein>
<feature type="signal peptide" evidence="2">
    <location>
        <begin position="1"/>
        <end position="25"/>
    </location>
</feature>
<evidence type="ECO:0000313" key="3">
    <source>
        <dbReference type="EMBL" id="MEX6501834.1"/>
    </source>
</evidence>
<feature type="region of interest" description="Disordered" evidence="1">
    <location>
        <begin position="144"/>
        <end position="167"/>
    </location>
</feature>
<gene>
    <name evidence="3" type="ORF">AB5S05_07145</name>
</gene>
<dbReference type="EMBL" id="JBFTEG010000004">
    <property type="protein sequence ID" value="MEX6501834.1"/>
    <property type="molecule type" value="Genomic_DNA"/>
</dbReference>
<evidence type="ECO:0000256" key="1">
    <source>
        <dbReference type="SAM" id="MobiDB-lite"/>
    </source>
</evidence>
<evidence type="ECO:0000313" key="4">
    <source>
        <dbReference type="Proteomes" id="UP001560296"/>
    </source>
</evidence>
<dbReference type="Pfam" id="PF12048">
    <property type="entry name" value="DUF3530"/>
    <property type="match status" value="1"/>
</dbReference>
<dbReference type="InterPro" id="IPR029058">
    <property type="entry name" value="AB_hydrolase_fold"/>
</dbReference>
<dbReference type="RefSeq" id="WP_369286811.1">
    <property type="nucleotide sequence ID" value="NZ_JBFTEG010000004.1"/>
</dbReference>
<dbReference type="InterPro" id="IPR022529">
    <property type="entry name" value="DUF3530"/>
</dbReference>
<sequence>MRHPLSLLLLALSLLPLGAPLPVAASGEADAAGENTAGTDAPAAAPTRPAQPERSAAAAAALAEFLPAQEQQQLQTDEESFLALWLPANTAQAHGVVVLVGGDGETPDWPTSLGPLRRKLPDIGWHSLALGLPDPLDSLAQARPLASTDTPGETPATDEPATPAEGAEVAAATAEMAATEQEAPTDPAARHARRIDQRIGAALALARQQQAKRIALLGHGSGAYWAARYLDENSPGDVQYLLMVAVEQPTDLVPSLDEVLARLDLATGDFYYGDRPAARDAAKRRAQASRRRGEAAYSQVALKAVPGNPAQTQEQSFRRLRGWLERQLKAH</sequence>
<proteinExistence type="predicted"/>
<organism evidence="3 4">
    <name type="scientific">Pseudomonas zhanjiangensis</name>
    <dbReference type="NCBI Taxonomy" id="3239015"/>
    <lineage>
        <taxon>Bacteria</taxon>
        <taxon>Pseudomonadati</taxon>
        <taxon>Pseudomonadota</taxon>
        <taxon>Gammaproteobacteria</taxon>
        <taxon>Pseudomonadales</taxon>
        <taxon>Pseudomonadaceae</taxon>
        <taxon>Pseudomonas</taxon>
    </lineage>
</organism>
<evidence type="ECO:0000256" key="2">
    <source>
        <dbReference type="SAM" id="SignalP"/>
    </source>
</evidence>